<accession>A0A0M3IX63</accession>
<proteinExistence type="predicted"/>
<evidence type="ECO:0000313" key="3">
    <source>
        <dbReference type="WBParaSite" id="ALUE_0002334101-mRNA-1"/>
    </source>
</evidence>
<dbReference type="WBParaSite" id="ALUE_0002334101-mRNA-1">
    <property type="protein sequence ID" value="ALUE_0002334101-mRNA-1"/>
    <property type="gene ID" value="ALUE_0002334101"/>
</dbReference>
<dbReference type="AlphaFoldDB" id="A0A0M3IX63"/>
<protein>
    <submittedName>
        <fullName evidence="3">Uncharacterized protein</fullName>
    </submittedName>
</protein>
<feature type="region of interest" description="Disordered" evidence="1">
    <location>
        <begin position="16"/>
        <end position="52"/>
    </location>
</feature>
<sequence length="52" mass="5485">MHEAACHGRALSGTGAIEVRVGPPGNPKEEIHCRNPKVSSPILGEHVRSSTN</sequence>
<name>A0A0M3IX63_ASCLU</name>
<evidence type="ECO:0000256" key="1">
    <source>
        <dbReference type="SAM" id="MobiDB-lite"/>
    </source>
</evidence>
<evidence type="ECO:0000313" key="2">
    <source>
        <dbReference type="Proteomes" id="UP000036681"/>
    </source>
</evidence>
<reference evidence="3" key="1">
    <citation type="submission" date="2017-02" db="UniProtKB">
        <authorList>
            <consortium name="WormBaseParasite"/>
        </authorList>
    </citation>
    <scope>IDENTIFICATION</scope>
</reference>
<keyword evidence="2" id="KW-1185">Reference proteome</keyword>
<organism evidence="2 3">
    <name type="scientific">Ascaris lumbricoides</name>
    <name type="common">Giant roundworm</name>
    <dbReference type="NCBI Taxonomy" id="6252"/>
    <lineage>
        <taxon>Eukaryota</taxon>
        <taxon>Metazoa</taxon>
        <taxon>Ecdysozoa</taxon>
        <taxon>Nematoda</taxon>
        <taxon>Chromadorea</taxon>
        <taxon>Rhabditida</taxon>
        <taxon>Spirurina</taxon>
        <taxon>Ascaridomorpha</taxon>
        <taxon>Ascaridoidea</taxon>
        <taxon>Ascarididae</taxon>
        <taxon>Ascaris</taxon>
    </lineage>
</organism>
<dbReference type="Proteomes" id="UP000036681">
    <property type="component" value="Unplaced"/>
</dbReference>